<dbReference type="AlphaFoldDB" id="A0A9N9NTH6"/>
<feature type="compositionally biased region" description="Low complexity" evidence="1">
    <location>
        <begin position="1"/>
        <end position="12"/>
    </location>
</feature>
<feature type="region of interest" description="Disordered" evidence="1">
    <location>
        <begin position="1"/>
        <end position="29"/>
    </location>
</feature>
<name>A0A9N9NTH6_9GLOM</name>
<gene>
    <name evidence="2" type="ORF">DERYTH_LOCUS18594</name>
</gene>
<feature type="region of interest" description="Disordered" evidence="1">
    <location>
        <begin position="71"/>
        <end position="108"/>
    </location>
</feature>
<dbReference type="EMBL" id="CAJVPY010019052">
    <property type="protein sequence ID" value="CAG8769957.1"/>
    <property type="molecule type" value="Genomic_DNA"/>
</dbReference>
<evidence type="ECO:0000313" key="3">
    <source>
        <dbReference type="Proteomes" id="UP000789405"/>
    </source>
</evidence>
<sequence length="108" mass="12575">MTDSDSNANDNTSNDEFDATSNDSSPDSQYLVTFKRNNHRETIINHTIDYKDLFTMQEQDYITDYIADSTGSEYEESTKSTHKKSEKKEPGQDEGLANYRKRYWIQRG</sequence>
<evidence type="ECO:0000313" key="2">
    <source>
        <dbReference type="EMBL" id="CAG8769957.1"/>
    </source>
</evidence>
<feature type="compositionally biased region" description="Polar residues" evidence="1">
    <location>
        <begin position="19"/>
        <end position="29"/>
    </location>
</feature>
<proteinExistence type="predicted"/>
<protein>
    <submittedName>
        <fullName evidence="2">5457_t:CDS:1</fullName>
    </submittedName>
</protein>
<evidence type="ECO:0000256" key="1">
    <source>
        <dbReference type="SAM" id="MobiDB-lite"/>
    </source>
</evidence>
<accession>A0A9N9NTH6</accession>
<feature type="compositionally biased region" description="Basic residues" evidence="1">
    <location>
        <begin position="99"/>
        <end position="108"/>
    </location>
</feature>
<keyword evidence="3" id="KW-1185">Reference proteome</keyword>
<comment type="caution">
    <text evidence="2">The sequence shown here is derived from an EMBL/GenBank/DDBJ whole genome shotgun (WGS) entry which is preliminary data.</text>
</comment>
<dbReference type="Proteomes" id="UP000789405">
    <property type="component" value="Unassembled WGS sequence"/>
</dbReference>
<organism evidence="2 3">
    <name type="scientific">Dentiscutata erythropus</name>
    <dbReference type="NCBI Taxonomy" id="1348616"/>
    <lineage>
        <taxon>Eukaryota</taxon>
        <taxon>Fungi</taxon>
        <taxon>Fungi incertae sedis</taxon>
        <taxon>Mucoromycota</taxon>
        <taxon>Glomeromycotina</taxon>
        <taxon>Glomeromycetes</taxon>
        <taxon>Diversisporales</taxon>
        <taxon>Gigasporaceae</taxon>
        <taxon>Dentiscutata</taxon>
    </lineage>
</organism>
<reference evidence="2" key="1">
    <citation type="submission" date="2021-06" db="EMBL/GenBank/DDBJ databases">
        <authorList>
            <person name="Kallberg Y."/>
            <person name="Tangrot J."/>
            <person name="Rosling A."/>
        </authorList>
    </citation>
    <scope>NUCLEOTIDE SEQUENCE</scope>
    <source>
        <strain evidence="2">MA453B</strain>
    </source>
</reference>